<evidence type="ECO:0000259" key="2">
    <source>
        <dbReference type="Pfam" id="PF00107"/>
    </source>
</evidence>
<keyword evidence="1" id="KW-0560">Oxidoreductase</keyword>
<organism evidence="3 4">
    <name type="scientific">candidate division WOR-3 bacterium</name>
    <dbReference type="NCBI Taxonomy" id="2052148"/>
    <lineage>
        <taxon>Bacteria</taxon>
        <taxon>Bacteria division WOR-3</taxon>
    </lineage>
</organism>
<dbReference type="InterPro" id="IPR013149">
    <property type="entry name" value="ADH-like_C"/>
</dbReference>
<sequence length="143" mass="15711">AIEFGADKVLENIETAVEGIGAKAYKSIIGTSGFRGGFDALIDAAGSRASLAQASWAVREGGKLILLGSPGQMRQDFSPYWFREVKLLGSYIYSNDDFAKAVKLLPRLNGLEKLVTDKFRLHDWRRAIKTVVKRGGIKVVLRP</sequence>
<evidence type="ECO:0000256" key="1">
    <source>
        <dbReference type="ARBA" id="ARBA00023002"/>
    </source>
</evidence>
<reference evidence="3" key="1">
    <citation type="submission" date="2019-11" db="EMBL/GenBank/DDBJ databases">
        <title>Microbial mats filling the niche in hypersaline microbial mats.</title>
        <authorList>
            <person name="Wong H.L."/>
            <person name="Macleod F.I."/>
            <person name="White R.A. III"/>
            <person name="Burns B.P."/>
        </authorList>
    </citation>
    <scope>NUCLEOTIDE SEQUENCE</scope>
    <source>
        <strain evidence="3">Bin_327</strain>
    </source>
</reference>
<accession>A0A9D5QCK6</accession>
<dbReference type="PANTHER" id="PTHR43401">
    <property type="entry name" value="L-THREONINE 3-DEHYDROGENASE"/>
    <property type="match status" value="1"/>
</dbReference>
<dbReference type="EMBL" id="WJKJ01000204">
    <property type="protein sequence ID" value="MBD3364783.1"/>
    <property type="molecule type" value="Genomic_DNA"/>
</dbReference>
<dbReference type="InterPro" id="IPR036291">
    <property type="entry name" value="NAD(P)-bd_dom_sf"/>
</dbReference>
<name>A0A9D5QCK6_UNCW3</name>
<feature type="domain" description="Alcohol dehydrogenase-like C-terminal" evidence="2">
    <location>
        <begin position="2"/>
        <end position="105"/>
    </location>
</feature>
<dbReference type="InterPro" id="IPR050129">
    <property type="entry name" value="Zn_alcohol_dh"/>
</dbReference>
<proteinExistence type="predicted"/>
<dbReference type="Gene3D" id="3.90.180.10">
    <property type="entry name" value="Medium-chain alcohol dehydrogenases, catalytic domain"/>
    <property type="match status" value="1"/>
</dbReference>
<dbReference type="PANTHER" id="PTHR43401:SF2">
    <property type="entry name" value="L-THREONINE 3-DEHYDROGENASE"/>
    <property type="match status" value="1"/>
</dbReference>
<evidence type="ECO:0000313" key="3">
    <source>
        <dbReference type="EMBL" id="MBD3364783.1"/>
    </source>
</evidence>
<dbReference type="SUPFAM" id="SSF51735">
    <property type="entry name" value="NAD(P)-binding Rossmann-fold domains"/>
    <property type="match status" value="1"/>
</dbReference>
<gene>
    <name evidence="3" type="ORF">GF359_06160</name>
</gene>
<protein>
    <submittedName>
        <fullName evidence="3">Zinc-binding dehydrogenase</fullName>
    </submittedName>
</protein>
<dbReference type="Proteomes" id="UP000630660">
    <property type="component" value="Unassembled WGS sequence"/>
</dbReference>
<dbReference type="AlphaFoldDB" id="A0A9D5QCK6"/>
<feature type="non-terminal residue" evidence="3">
    <location>
        <position position="1"/>
    </location>
</feature>
<evidence type="ECO:0000313" key="4">
    <source>
        <dbReference type="Proteomes" id="UP000630660"/>
    </source>
</evidence>
<comment type="caution">
    <text evidence="3">The sequence shown here is derived from an EMBL/GenBank/DDBJ whole genome shotgun (WGS) entry which is preliminary data.</text>
</comment>
<dbReference type="GO" id="GO:0016491">
    <property type="term" value="F:oxidoreductase activity"/>
    <property type="evidence" value="ECO:0007669"/>
    <property type="project" value="UniProtKB-KW"/>
</dbReference>
<dbReference type="Gene3D" id="3.40.50.720">
    <property type="entry name" value="NAD(P)-binding Rossmann-like Domain"/>
    <property type="match status" value="1"/>
</dbReference>
<dbReference type="Pfam" id="PF00107">
    <property type="entry name" value="ADH_zinc_N"/>
    <property type="match status" value="1"/>
</dbReference>